<dbReference type="InterPro" id="IPR014263">
    <property type="entry name" value="Methanolan_biosynth_EpsI"/>
</dbReference>
<accession>A0AAE2SFQ1</accession>
<evidence type="ECO:0000256" key="1">
    <source>
        <dbReference type="SAM" id="Phobius"/>
    </source>
</evidence>
<keyword evidence="4" id="KW-1185">Reference proteome</keyword>
<proteinExistence type="predicted"/>
<dbReference type="PROSITE" id="PS51257">
    <property type="entry name" value="PROKAR_LIPOPROTEIN"/>
    <property type="match status" value="1"/>
</dbReference>
<evidence type="ECO:0000259" key="2">
    <source>
        <dbReference type="Pfam" id="PF11984"/>
    </source>
</evidence>
<dbReference type="AlphaFoldDB" id="A0AAE2SFQ1"/>
<evidence type="ECO:0000313" key="3">
    <source>
        <dbReference type="EMBL" id="MBK1856522.1"/>
    </source>
</evidence>
<reference evidence="3" key="1">
    <citation type="submission" date="2021-01" db="EMBL/GenBank/DDBJ databases">
        <title>Modified the classification status of verrucomicrobia.</title>
        <authorList>
            <person name="Feng X."/>
        </authorList>
    </citation>
    <scope>NUCLEOTIDE SEQUENCE</scope>
    <source>
        <strain evidence="3">5K15</strain>
    </source>
</reference>
<protein>
    <submittedName>
        <fullName evidence="3">Exosortase-associated EpsI family protein</fullName>
    </submittedName>
</protein>
<keyword evidence="1" id="KW-0812">Transmembrane</keyword>
<dbReference type="Pfam" id="PF11984">
    <property type="entry name" value="DUF3485"/>
    <property type="match status" value="1"/>
</dbReference>
<evidence type="ECO:0000313" key="4">
    <source>
        <dbReference type="Proteomes" id="UP000634206"/>
    </source>
</evidence>
<dbReference type="EMBL" id="JAENIG010000015">
    <property type="protein sequence ID" value="MBK1856522.1"/>
    <property type="molecule type" value="Genomic_DNA"/>
</dbReference>
<keyword evidence="1" id="KW-1133">Transmembrane helix</keyword>
<name>A0AAE2SFQ1_9BACT</name>
<comment type="caution">
    <text evidence="3">The sequence shown here is derived from an EMBL/GenBank/DDBJ whole genome shotgun (WGS) entry which is preliminary data.</text>
</comment>
<gene>
    <name evidence="3" type="ORF">JIN83_16240</name>
</gene>
<keyword evidence="1" id="KW-0472">Membrane</keyword>
<feature type="domain" description="Methanolan biosynthesis EpsI" evidence="2">
    <location>
        <begin position="12"/>
        <end position="142"/>
    </location>
</feature>
<dbReference type="Proteomes" id="UP000634206">
    <property type="component" value="Unassembled WGS sequence"/>
</dbReference>
<sequence>MMETNTKRAWLLVAILVVGFSCIWLLPKSSEIRPTRLSRHLPSEVGSMVGQQVEVTGKELAILAKDTEFERWQYTAPYSRFTPPIQASIVFSGKDVNNSIHRPERCLKAQGWNFVRERQLVIPNALPDGGDMPVKEIVCQKARIDPKTNKVVKLENGEVFYDMQLQYYTFVGFKEITSSHYQRSMADIKGRLFGGYDQKWAYVTFSTTVTQAYVDQGLTREGFVGFSVEDCEQHLSEFITQLMPGMIDRDERKAVAMP</sequence>
<organism evidence="3 4">
    <name type="scientific">Oceaniferula flava</name>
    <dbReference type="NCBI Taxonomy" id="2800421"/>
    <lineage>
        <taxon>Bacteria</taxon>
        <taxon>Pseudomonadati</taxon>
        <taxon>Verrucomicrobiota</taxon>
        <taxon>Verrucomicrobiia</taxon>
        <taxon>Verrucomicrobiales</taxon>
        <taxon>Verrucomicrobiaceae</taxon>
        <taxon>Oceaniferula</taxon>
    </lineage>
</organism>
<dbReference type="RefSeq" id="WP_309491142.1">
    <property type="nucleotide sequence ID" value="NZ_JAENIG010000015.1"/>
</dbReference>
<feature type="transmembrane region" description="Helical" evidence="1">
    <location>
        <begin position="9"/>
        <end position="26"/>
    </location>
</feature>